<gene>
    <name evidence="2" type="ORF">B1199_00480</name>
</gene>
<feature type="transmembrane region" description="Helical" evidence="1">
    <location>
        <begin position="34"/>
        <end position="53"/>
    </location>
</feature>
<comment type="caution">
    <text evidence="2">The sequence shown here is derived from an EMBL/GenBank/DDBJ whole genome shotgun (WGS) entry which is preliminary data.</text>
</comment>
<keyword evidence="1" id="KW-0472">Membrane</keyword>
<keyword evidence="1" id="KW-1133">Transmembrane helix</keyword>
<accession>A0A244CT76</accession>
<dbReference type="OrthoDB" id="9553817at2"/>
<evidence type="ECO:0000313" key="2">
    <source>
        <dbReference type="EMBL" id="OUL58798.1"/>
    </source>
</evidence>
<evidence type="ECO:0000256" key="1">
    <source>
        <dbReference type="SAM" id="Phobius"/>
    </source>
</evidence>
<reference evidence="2 3" key="1">
    <citation type="submission" date="2017-02" db="EMBL/GenBank/DDBJ databases">
        <title>Pseudoalteromonas ulvae TC14 Genome.</title>
        <authorList>
            <person name="Molmeret M."/>
        </authorList>
    </citation>
    <scope>NUCLEOTIDE SEQUENCE [LARGE SCALE GENOMIC DNA]</scope>
    <source>
        <strain evidence="2">TC14</strain>
    </source>
</reference>
<dbReference type="Proteomes" id="UP000194841">
    <property type="component" value="Unassembled WGS sequence"/>
</dbReference>
<dbReference type="RefSeq" id="WP_086742177.1">
    <property type="nucleotide sequence ID" value="NZ_MWPV01000001.1"/>
</dbReference>
<name>A0A244CT76_PSEDV</name>
<proteinExistence type="predicted"/>
<dbReference type="EMBL" id="MWPV01000001">
    <property type="protein sequence ID" value="OUL58798.1"/>
    <property type="molecule type" value="Genomic_DNA"/>
</dbReference>
<dbReference type="AlphaFoldDB" id="A0A244CT76"/>
<protein>
    <submittedName>
        <fullName evidence="2">Uncharacterized protein</fullName>
    </submittedName>
</protein>
<keyword evidence="1" id="KW-0812">Transmembrane</keyword>
<evidence type="ECO:0000313" key="3">
    <source>
        <dbReference type="Proteomes" id="UP000194841"/>
    </source>
</evidence>
<feature type="transmembrane region" description="Helical" evidence="1">
    <location>
        <begin position="59"/>
        <end position="79"/>
    </location>
</feature>
<keyword evidence="3" id="KW-1185">Reference proteome</keyword>
<sequence>MAKINTKLSIQAPEEINVPLVRADHLETSNVFRLFFEIFLAISSSLVGVILSTENVEKLLWVFLTVTVLSSIGFLIMSYRYKRPAP</sequence>
<organism evidence="2 3">
    <name type="scientific">Pseudoalteromonas ulvae</name>
    <dbReference type="NCBI Taxonomy" id="107327"/>
    <lineage>
        <taxon>Bacteria</taxon>
        <taxon>Pseudomonadati</taxon>
        <taxon>Pseudomonadota</taxon>
        <taxon>Gammaproteobacteria</taxon>
        <taxon>Alteromonadales</taxon>
        <taxon>Pseudoalteromonadaceae</taxon>
        <taxon>Pseudoalteromonas</taxon>
    </lineage>
</organism>